<evidence type="ECO:0000313" key="2">
    <source>
        <dbReference type="Proteomes" id="UP001162480"/>
    </source>
</evidence>
<accession>A0AA36AS63</accession>
<keyword evidence="2" id="KW-1185">Reference proteome</keyword>
<sequence length="77" mass="8521">MFYRSVMEAHVPIDITSIEIAYSFHINEVCTGVYNGTASLINQKGGDTSFSSESSNVRLRVCKISLNPELLHSVQTI</sequence>
<organism evidence="1 2">
    <name type="scientific">Octopus vulgaris</name>
    <name type="common">Common octopus</name>
    <dbReference type="NCBI Taxonomy" id="6645"/>
    <lineage>
        <taxon>Eukaryota</taxon>
        <taxon>Metazoa</taxon>
        <taxon>Spiralia</taxon>
        <taxon>Lophotrochozoa</taxon>
        <taxon>Mollusca</taxon>
        <taxon>Cephalopoda</taxon>
        <taxon>Coleoidea</taxon>
        <taxon>Octopodiformes</taxon>
        <taxon>Octopoda</taxon>
        <taxon>Incirrata</taxon>
        <taxon>Octopodidae</taxon>
        <taxon>Octopus</taxon>
    </lineage>
</organism>
<gene>
    <name evidence="1" type="ORF">OCTVUL_1B002333</name>
</gene>
<dbReference type="EMBL" id="OX597816">
    <property type="protein sequence ID" value="CAI9719822.1"/>
    <property type="molecule type" value="Genomic_DNA"/>
</dbReference>
<proteinExistence type="predicted"/>
<protein>
    <submittedName>
        <fullName evidence="1">Uncharacterized protein</fullName>
    </submittedName>
</protein>
<evidence type="ECO:0000313" key="1">
    <source>
        <dbReference type="EMBL" id="CAI9719822.1"/>
    </source>
</evidence>
<dbReference type="AlphaFoldDB" id="A0AA36AS63"/>
<name>A0AA36AS63_OCTVU</name>
<reference evidence="1" key="1">
    <citation type="submission" date="2023-08" db="EMBL/GenBank/DDBJ databases">
        <authorList>
            <person name="Alioto T."/>
            <person name="Alioto T."/>
            <person name="Gomez Garrido J."/>
        </authorList>
    </citation>
    <scope>NUCLEOTIDE SEQUENCE</scope>
</reference>
<dbReference type="Proteomes" id="UP001162480">
    <property type="component" value="Chromosome 3"/>
</dbReference>